<evidence type="ECO:0000313" key="2">
    <source>
        <dbReference type="Proteomes" id="UP001153636"/>
    </source>
</evidence>
<evidence type="ECO:0000313" key="1">
    <source>
        <dbReference type="EMBL" id="CAH1109575.1"/>
    </source>
</evidence>
<protein>
    <submittedName>
        <fullName evidence="1">Uncharacterized protein</fullName>
    </submittedName>
</protein>
<keyword evidence="2" id="KW-1185">Reference proteome</keyword>
<sequence length="216" mass="23762">MVSIASTSQAYHISLSPVAVASTSQEYVSLSPIEVASTSHTFHNISLSEAGHVKSSADGIGGYIKKLADDQVKYGLDVTNVDSLLTILRYRVKSVYIDCVTEDEISNIDSILPSNFKPFIGTMKIHQYTWNKLQHNCILFNSLSCCDCSNKSPCINFAMGKIEYSLNDTAGKMNNRLLAKTKKSENSSPKLTKNLKCLEKDVAKDNLKKKLNSITA</sequence>
<organism evidence="1 2">
    <name type="scientific">Psylliodes chrysocephalus</name>
    <dbReference type="NCBI Taxonomy" id="3402493"/>
    <lineage>
        <taxon>Eukaryota</taxon>
        <taxon>Metazoa</taxon>
        <taxon>Ecdysozoa</taxon>
        <taxon>Arthropoda</taxon>
        <taxon>Hexapoda</taxon>
        <taxon>Insecta</taxon>
        <taxon>Pterygota</taxon>
        <taxon>Neoptera</taxon>
        <taxon>Endopterygota</taxon>
        <taxon>Coleoptera</taxon>
        <taxon>Polyphaga</taxon>
        <taxon>Cucujiformia</taxon>
        <taxon>Chrysomeloidea</taxon>
        <taxon>Chrysomelidae</taxon>
        <taxon>Galerucinae</taxon>
        <taxon>Alticini</taxon>
        <taxon>Psylliodes</taxon>
    </lineage>
</organism>
<dbReference type="OrthoDB" id="6375801at2759"/>
<accession>A0A9P0D035</accession>
<dbReference type="EMBL" id="OV651816">
    <property type="protein sequence ID" value="CAH1109575.1"/>
    <property type="molecule type" value="Genomic_DNA"/>
</dbReference>
<gene>
    <name evidence="1" type="ORF">PSYICH_LOCUS9994</name>
</gene>
<proteinExistence type="predicted"/>
<dbReference type="Proteomes" id="UP001153636">
    <property type="component" value="Chromosome 4"/>
</dbReference>
<dbReference type="AlphaFoldDB" id="A0A9P0D035"/>
<name>A0A9P0D035_9CUCU</name>
<reference evidence="1" key="1">
    <citation type="submission" date="2022-01" db="EMBL/GenBank/DDBJ databases">
        <authorList>
            <person name="King R."/>
        </authorList>
    </citation>
    <scope>NUCLEOTIDE SEQUENCE</scope>
</reference>